<gene>
    <name evidence="9" type="ORF">IX84_30925</name>
</gene>
<evidence type="ECO:0000256" key="8">
    <source>
        <dbReference type="SAM" id="Coils"/>
    </source>
</evidence>
<organism evidence="9 10">
    <name type="scientific">Phaeodactylibacter xiamenensis</name>
    <dbReference type="NCBI Taxonomy" id="1524460"/>
    <lineage>
        <taxon>Bacteria</taxon>
        <taxon>Pseudomonadati</taxon>
        <taxon>Bacteroidota</taxon>
        <taxon>Saprospiria</taxon>
        <taxon>Saprospirales</taxon>
        <taxon>Haliscomenobacteraceae</taxon>
        <taxon>Phaeodactylibacter</taxon>
    </lineage>
</organism>
<evidence type="ECO:0000256" key="4">
    <source>
        <dbReference type="ARBA" id="ARBA00022452"/>
    </source>
</evidence>
<name>A0A098S178_9BACT</name>
<keyword evidence="5" id="KW-0812">Transmembrane</keyword>
<dbReference type="InterPro" id="IPR051906">
    <property type="entry name" value="TolC-like"/>
</dbReference>
<dbReference type="SUPFAM" id="SSF56954">
    <property type="entry name" value="Outer membrane efflux proteins (OEP)"/>
    <property type="match status" value="1"/>
</dbReference>
<proteinExistence type="inferred from homology"/>
<evidence type="ECO:0000256" key="1">
    <source>
        <dbReference type="ARBA" id="ARBA00004442"/>
    </source>
</evidence>
<evidence type="ECO:0000313" key="10">
    <source>
        <dbReference type="Proteomes" id="UP000029736"/>
    </source>
</evidence>
<dbReference type="GO" id="GO:0015288">
    <property type="term" value="F:porin activity"/>
    <property type="evidence" value="ECO:0007669"/>
    <property type="project" value="TreeGrafter"/>
</dbReference>
<sequence length="461" mass="51454">MMLLLALPLLAQQQAVQMSLDDAIDYALENSLTIKDAQIAIADAEEQIVERRSSGLPQVNGSLNYQHYLAVPRQPLPEGFDIFGLFGQVLAVDLYDQLSNQTQMAVDESFSGNGGGGGDEGIAFFLRNNFTAGIDVNAMIFDGSFFVALKAARAYRQYTLRDFATTQREVENAVIEAYLPVLLVQESIELLEKNIKNLEQLLFETRELYKAGFAEQLDLDRQELSLSNLRIERENLVRQKEVSLTNLKYTIGFPIDQPLVVSDDLDAMTIEAEALLSEEASPASRPEVALIDQAIRMNELNIKLNQAGYLPSLNAFGAVQQQYQGDDFQSGFWAPSAYVGLSMSVPIFDGLNKKAKIQRARLDLEKARNQREELVRGISLEVANAQTNFRNASSRLNSQQNNLDLAERIYETAQVKYREGVGSSLEVTQAEQSLYTTQSNYMQALYDVLQSKARLEMALGK</sequence>
<feature type="coiled-coil region" evidence="8">
    <location>
        <begin position="181"/>
        <end position="239"/>
    </location>
</feature>
<keyword evidence="6" id="KW-0472">Membrane</keyword>
<keyword evidence="4" id="KW-1134">Transmembrane beta strand</keyword>
<evidence type="ECO:0008006" key="11">
    <source>
        <dbReference type="Google" id="ProtNLM"/>
    </source>
</evidence>
<protein>
    <recommendedName>
        <fullName evidence="11">Transporter</fullName>
    </recommendedName>
</protein>
<dbReference type="Gene3D" id="1.20.1600.10">
    <property type="entry name" value="Outer membrane efflux proteins (OEP)"/>
    <property type="match status" value="1"/>
</dbReference>
<dbReference type="GO" id="GO:0009279">
    <property type="term" value="C:cell outer membrane"/>
    <property type="evidence" value="ECO:0007669"/>
    <property type="project" value="UniProtKB-SubCell"/>
</dbReference>
<evidence type="ECO:0000256" key="7">
    <source>
        <dbReference type="ARBA" id="ARBA00023237"/>
    </source>
</evidence>
<keyword evidence="3" id="KW-0813">Transport</keyword>
<comment type="subcellular location">
    <subcellularLocation>
        <location evidence="1">Cell outer membrane</location>
    </subcellularLocation>
</comment>
<dbReference type="GO" id="GO:1990281">
    <property type="term" value="C:efflux pump complex"/>
    <property type="evidence" value="ECO:0007669"/>
    <property type="project" value="TreeGrafter"/>
</dbReference>
<keyword evidence="7" id="KW-0998">Cell outer membrane</keyword>
<comment type="similarity">
    <text evidence="2">Belongs to the outer membrane factor (OMF) (TC 1.B.17) family.</text>
</comment>
<keyword evidence="10" id="KW-1185">Reference proteome</keyword>
<dbReference type="InterPro" id="IPR003423">
    <property type="entry name" value="OMP_efflux"/>
</dbReference>
<dbReference type="AlphaFoldDB" id="A0A098S178"/>
<dbReference type="GO" id="GO:0015562">
    <property type="term" value="F:efflux transmembrane transporter activity"/>
    <property type="evidence" value="ECO:0007669"/>
    <property type="project" value="InterPro"/>
</dbReference>
<dbReference type="EMBL" id="JPOS01000101">
    <property type="protein sequence ID" value="KGE84877.1"/>
    <property type="molecule type" value="Genomic_DNA"/>
</dbReference>
<dbReference type="Proteomes" id="UP000029736">
    <property type="component" value="Unassembled WGS sequence"/>
</dbReference>
<dbReference type="PANTHER" id="PTHR30026:SF20">
    <property type="entry name" value="OUTER MEMBRANE PROTEIN TOLC"/>
    <property type="match status" value="1"/>
</dbReference>
<evidence type="ECO:0000256" key="2">
    <source>
        <dbReference type="ARBA" id="ARBA00007613"/>
    </source>
</evidence>
<keyword evidence="8" id="KW-0175">Coiled coil</keyword>
<reference evidence="9 10" key="1">
    <citation type="journal article" date="2014" name="Int. J. Syst. Evol. Microbiol.">
        <title>Phaeodactylibacter xiamenensis gen. nov., sp. nov., a member of the family Saprospiraceae isolated from the marine alga Phaeodactylum tricornutum.</title>
        <authorList>
            <person name="Chen Z.Jr."/>
            <person name="Lei X."/>
            <person name="Lai Q."/>
            <person name="Li Y."/>
            <person name="Zhang B."/>
            <person name="Zhang J."/>
            <person name="Zhang H."/>
            <person name="Yang L."/>
            <person name="Zheng W."/>
            <person name="Tian Y."/>
            <person name="Yu Z."/>
            <person name="Xu H.Jr."/>
            <person name="Zheng T."/>
        </authorList>
    </citation>
    <scope>NUCLEOTIDE SEQUENCE [LARGE SCALE GENOMIC DNA]</scope>
    <source>
        <strain evidence="9 10">KD52</strain>
    </source>
</reference>
<evidence type="ECO:0000256" key="5">
    <source>
        <dbReference type="ARBA" id="ARBA00022692"/>
    </source>
</evidence>
<evidence type="ECO:0000256" key="3">
    <source>
        <dbReference type="ARBA" id="ARBA00022448"/>
    </source>
</evidence>
<feature type="coiled-coil region" evidence="8">
    <location>
        <begin position="352"/>
        <end position="416"/>
    </location>
</feature>
<comment type="caution">
    <text evidence="9">The sequence shown here is derived from an EMBL/GenBank/DDBJ whole genome shotgun (WGS) entry which is preliminary data.</text>
</comment>
<dbReference type="Pfam" id="PF02321">
    <property type="entry name" value="OEP"/>
    <property type="match status" value="2"/>
</dbReference>
<accession>A0A098S178</accession>
<dbReference type="PANTHER" id="PTHR30026">
    <property type="entry name" value="OUTER MEMBRANE PROTEIN TOLC"/>
    <property type="match status" value="1"/>
</dbReference>
<dbReference type="STRING" id="1524460.IX84_30925"/>
<evidence type="ECO:0000313" key="9">
    <source>
        <dbReference type="EMBL" id="KGE84877.1"/>
    </source>
</evidence>
<evidence type="ECO:0000256" key="6">
    <source>
        <dbReference type="ARBA" id="ARBA00023136"/>
    </source>
</evidence>